<evidence type="ECO:0000256" key="4">
    <source>
        <dbReference type="SAM" id="Phobius"/>
    </source>
</evidence>
<dbReference type="OrthoDB" id="7200137at2"/>
<feature type="transmembrane region" description="Helical" evidence="4">
    <location>
        <begin position="170"/>
        <end position="191"/>
    </location>
</feature>
<reference evidence="5 6" key="2">
    <citation type="submission" date="2019-02" db="EMBL/GenBank/DDBJ databases">
        <title>'Lichenibacterium ramalinii' gen. nov. sp. nov., 'Lichenibacterium minor' gen. nov. sp. nov.</title>
        <authorList>
            <person name="Pankratov T."/>
        </authorList>
    </citation>
    <scope>NUCLEOTIDE SEQUENCE [LARGE SCALE GENOMIC DNA]</scope>
    <source>
        <strain evidence="5 6">RmlP026</strain>
    </source>
</reference>
<feature type="transmembrane region" description="Helical" evidence="4">
    <location>
        <begin position="288"/>
        <end position="310"/>
    </location>
</feature>
<feature type="transmembrane region" description="Helical" evidence="4">
    <location>
        <begin position="223"/>
        <end position="248"/>
    </location>
</feature>
<dbReference type="SUPFAM" id="SSF103473">
    <property type="entry name" value="MFS general substrate transporter"/>
    <property type="match status" value="1"/>
</dbReference>
<feature type="transmembrane region" description="Helical" evidence="4">
    <location>
        <begin position="143"/>
        <end position="164"/>
    </location>
</feature>
<name>A0A4Q2TZ66_9HYPH</name>
<dbReference type="InterPro" id="IPR036259">
    <property type="entry name" value="MFS_trans_sf"/>
</dbReference>
<keyword evidence="1 4" id="KW-0812">Transmembrane</keyword>
<feature type="transmembrane region" description="Helical" evidence="4">
    <location>
        <begin position="254"/>
        <end position="276"/>
    </location>
</feature>
<comment type="caution">
    <text evidence="5">The sequence shown here is derived from an EMBL/GenBank/DDBJ whole genome shotgun (WGS) entry which is preliminary data.</text>
</comment>
<dbReference type="InterPro" id="IPR011701">
    <property type="entry name" value="MFS"/>
</dbReference>
<evidence type="ECO:0000313" key="6">
    <source>
        <dbReference type="Proteomes" id="UP000290759"/>
    </source>
</evidence>
<sequence length="403" mass="40391">MTVGVTAAAVPIRRWPVITALGVTQILAWGGSYYLPAVLAGPVFADTGWSPTWVVGGLSVGLLAAAAASPAVGRVIAQRGGRPVLAASAVLLAMGQCGLALAPSLPLFVAAWVVVGLGMAAGLYDPAFATLGRLYGAGGRSAITTLTLFGGFASTICWPLSAFLVTTLGWRGACLSYAGIQLAVSLPIYVLGLPREPAGTVAPTPSAPAGAPASPSSEPAPMLLPLLATAVTTASFVSTVLSVHLLGILERSGLALGAAVALGALVGPSQVGARAIELALSQRHHPIWTKLAASLLIVLGLVAMLAGGPWLTAALVLYGAGIGLESIARGTLPLALVGPRRYPVVMGRIALPNLMVQAASPLVGSMLLGAVGANGTITILVGVAGLNVLLSVALFTILRVAEW</sequence>
<keyword evidence="3 4" id="KW-0472">Membrane</keyword>
<dbReference type="Pfam" id="PF07690">
    <property type="entry name" value="MFS_1"/>
    <property type="match status" value="1"/>
</dbReference>
<evidence type="ECO:0000256" key="3">
    <source>
        <dbReference type="ARBA" id="ARBA00023136"/>
    </source>
</evidence>
<accession>A0A4Q2TZ66</accession>
<dbReference type="AlphaFoldDB" id="A0A4Q2TZ66"/>
<evidence type="ECO:0000313" key="5">
    <source>
        <dbReference type="EMBL" id="RYC29372.1"/>
    </source>
</evidence>
<reference evidence="5 6" key="1">
    <citation type="submission" date="2018-12" db="EMBL/GenBank/DDBJ databases">
        <authorList>
            <person name="Grouzdev D.S."/>
            <person name="Krutkina M.S."/>
        </authorList>
    </citation>
    <scope>NUCLEOTIDE SEQUENCE [LARGE SCALE GENOMIC DNA]</scope>
    <source>
        <strain evidence="5 6">RmlP026</strain>
    </source>
</reference>
<gene>
    <name evidence="5" type="ORF">D3273_24330</name>
</gene>
<dbReference type="RefSeq" id="WP_129229560.1">
    <property type="nucleotide sequence ID" value="NZ_QYBB01000055.1"/>
</dbReference>
<keyword evidence="2 4" id="KW-1133">Transmembrane helix</keyword>
<dbReference type="InterPro" id="IPR050327">
    <property type="entry name" value="Proton-linked_MCT"/>
</dbReference>
<feature type="transmembrane region" description="Helical" evidence="4">
    <location>
        <begin position="53"/>
        <end position="72"/>
    </location>
</feature>
<organism evidence="5 6">
    <name type="scientific">Lichenibacterium minor</name>
    <dbReference type="NCBI Taxonomy" id="2316528"/>
    <lineage>
        <taxon>Bacteria</taxon>
        <taxon>Pseudomonadati</taxon>
        <taxon>Pseudomonadota</taxon>
        <taxon>Alphaproteobacteria</taxon>
        <taxon>Hyphomicrobiales</taxon>
        <taxon>Lichenihabitantaceae</taxon>
        <taxon>Lichenibacterium</taxon>
    </lineage>
</organism>
<keyword evidence="6" id="KW-1185">Reference proteome</keyword>
<dbReference type="Gene3D" id="1.20.1250.20">
    <property type="entry name" value="MFS general substrate transporter like domains"/>
    <property type="match status" value="1"/>
</dbReference>
<dbReference type="PANTHER" id="PTHR11360">
    <property type="entry name" value="MONOCARBOXYLATE TRANSPORTER"/>
    <property type="match status" value="1"/>
</dbReference>
<protein>
    <submittedName>
        <fullName evidence="5">MFS transporter</fullName>
    </submittedName>
</protein>
<proteinExistence type="predicted"/>
<dbReference type="Proteomes" id="UP000290759">
    <property type="component" value="Unassembled WGS sequence"/>
</dbReference>
<feature type="transmembrane region" description="Helical" evidence="4">
    <location>
        <begin position="377"/>
        <end position="398"/>
    </location>
</feature>
<evidence type="ECO:0000256" key="2">
    <source>
        <dbReference type="ARBA" id="ARBA00022989"/>
    </source>
</evidence>
<dbReference type="EMBL" id="QYBB01000055">
    <property type="protein sequence ID" value="RYC29372.1"/>
    <property type="molecule type" value="Genomic_DNA"/>
</dbReference>
<dbReference type="GO" id="GO:0022857">
    <property type="term" value="F:transmembrane transporter activity"/>
    <property type="evidence" value="ECO:0007669"/>
    <property type="project" value="InterPro"/>
</dbReference>
<feature type="transmembrane region" description="Helical" evidence="4">
    <location>
        <begin position="349"/>
        <end position="371"/>
    </location>
</feature>
<feature type="transmembrane region" description="Helical" evidence="4">
    <location>
        <begin position="108"/>
        <end position="131"/>
    </location>
</feature>
<evidence type="ECO:0000256" key="1">
    <source>
        <dbReference type="ARBA" id="ARBA00022692"/>
    </source>
</evidence>
<dbReference type="PANTHER" id="PTHR11360:SF308">
    <property type="entry name" value="BLL3089 PROTEIN"/>
    <property type="match status" value="1"/>
</dbReference>